<evidence type="ECO:0000313" key="2">
    <source>
        <dbReference type="Proteomes" id="UP000765509"/>
    </source>
</evidence>
<protein>
    <submittedName>
        <fullName evidence="1">Uncharacterized protein</fullName>
    </submittedName>
</protein>
<comment type="caution">
    <text evidence="1">The sequence shown here is derived from an EMBL/GenBank/DDBJ whole genome shotgun (WGS) entry which is preliminary data.</text>
</comment>
<evidence type="ECO:0000313" key="1">
    <source>
        <dbReference type="EMBL" id="MBW0516112.1"/>
    </source>
</evidence>
<dbReference type="EMBL" id="AVOT02025055">
    <property type="protein sequence ID" value="MBW0516112.1"/>
    <property type="molecule type" value="Genomic_DNA"/>
</dbReference>
<name>A0A9Q3E9N3_9BASI</name>
<organism evidence="1 2">
    <name type="scientific">Austropuccinia psidii MF-1</name>
    <dbReference type="NCBI Taxonomy" id="1389203"/>
    <lineage>
        <taxon>Eukaryota</taxon>
        <taxon>Fungi</taxon>
        <taxon>Dikarya</taxon>
        <taxon>Basidiomycota</taxon>
        <taxon>Pucciniomycotina</taxon>
        <taxon>Pucciniomycetes</taxon>
        <taxon>Pucciniales</taxon>
        <taxon>Sphaerophragmiaceae</taxon>
        <taxon>Austropuccinia</taxon>
    </lineage>
</organism>
<dbReference type="AlphaFoldDB" id="A0A9Q3E9N3"/>
<dbReference type="Proteomes" id="UP000765509">
    <property type="component" value="Unassembled WGS sequence"/>
</dbReference>
<keyword evidence="2" id="KW-1185">Reference proteome</keyword>
<sequence>MVWPIGPNLVSGWNCCNTNRRGSFFVVVTEGTEGVLALVGASQSTGGPTIAQYNQTVSHQYEPSVLDIMQQMTQIMTNLQAASSSEASRPQACKTPSMKAPECFDGAKPFKVRSFIQSCKLIFHNDLENVS</sequence>
<gene>
    <name evidence="1" type="ORF">O181_055827</name>
</gene>
<proteinExistence type="predicted"/>
<reference evidence="1" key="1">
    <citation type="submission" date="2021-03" db="EMBL/GenBank/DDBJ databases">
        <title>Draft genome sequence of rust myrtle Austropuccinia psidii MF-1, a brazilian biotype.</title>
        <authorList>
            <person name="Quecine M.C."/>
            <person name="Pachon D.M.R."/>
            <person name="Bonatelli M.L."/>
            <person name="Correr F.H."/>
            <person name="Franceschini L.M."/>
            <person name="Leite T.F."/>
            <person name="Margarido G.R.A."/>
            <person name="Almeida C.A."/>
            <person name="Ferrarezi J.A."/>
            <person name="Labate C.A."/>
        </authorList>
    </citation>
    <scope>NUCLEOTIDE SEQUENCE</scope>
    <source>
        <strain evidence="1">MF-1</strain>
    </source>
</reference>
<accession>A0A9Q3E9N3</accession>